<gene>
    <name evidence="3" type="ORF">FHX42_002982</name>
</gene>
<dbReference type="InterPro" id="IPR011576">
    <property type="entry name" value="Pyridox_Oxase_N"/>
</dbReference>
<dbReference type="PANTHER" id="PTHR35176">
    <property type="entry name" value="HEME OXYGENASE HI_0854-RELATED"/>
    <property type="match status" value="1"/>
</dbReference>
<accession>A0A839DZE6</accession>
<sequence length="140" mass="15063">MTSISDEKVRGFLDEGPRTGKIAYVGSDGQPLVAPVWYLLEGDEIVFTTDATSAKSASITRDPRLAMCVDKDDGHKFVQVQGEVVTSEDPDELLRAATALAARYVGAEKADKVGRQIASPGQVVVRLRPTKLVTSDDLKS</sequence>
<organism evidence="3 4">
    <name type="scientific">Halosaccharopolyspora lacisalsi</name>
    <dbReference type="NCBI Taxonomy" id="1000566"/>
    <lineage>
        <taxon>Bacteria</taxon>
        <taxon>Bacillati</taxon>
        <taxon>Actinomycetota</taxon>
        <taxon>Actinomycetes</taxon>
        <taxon>Pseudonocardiales</taxon>
        <taxon>Pseudonocardiaceae</taxon>
        <taxon>Halosaccharopolyspora</taxon>
    </lineage>
</organism>
<dbReference type="GO" id="GO:0016627">
    <property type="term" value="F:oxidoreductase activity, acting on the CH-CH group of donors"/>
    <property type="evidence" value="ECO:0007669"/>
    <property type="project" value="TreeGrafter"/>
</dbReference>
<evidence type="ECO:0000313" key="4">
    <source>
        <dbReference type="Proteomes" id="UP000569329"/>
    </source>
</evidence>
<evidence type="ECO:0000259" key="2">
    <source>
        <dbReference type="Pfam" id="PF01243"/>
    </source>
</evidence>
<dbReference type="EMBL" id="JACGWZ010000004">
    <property type="protein sequence ID" value="MBA8825616.1"/>
    <property type="molecule type" value="Genomic_DNA"/>
</dbReference>
<keyword evidence="4" id="KW-1185">Reference proteome</keyword>
<dbReference type="SUPFAM" id="SSF50475">
    <property type="entry name" value="FMN-binding split barrel"/>
    <property type="match status" value="1"/>
</dbReference>
<evidence type="ECO:0000256" key="1">
    <source>
        <dbReference type="ARBA" id="ARBA00023002"/>
    </source>
</evidence>
<reference evidence="3 4" key="1">
    <citation type="submission" date="2020-07" db="EMBL/GenBank/DDBJ databases">
        <title>Sequencing the genomes of 1000 actinobacteria strains.</title>
        <authorList>
            <person name="Klenk H.-P."/>
        </authorList>
    </citation>
    <scope>NUCLEOTIDE SEQUENCE [LARGE SCALE GENOMIC DNA]</scope>
    <source>
        <strain evidence="3 4">DSM 45975</strain>
    </source>
</reference>
<dbReference type="InterPro" id="IPR052019">
    <property type="entry name" value="F420H2_bilvrd_red/Heme_oxyg"/>
</dbReference>
<dbReference type="NCBIfam" id="TIGR03618">
    <property type="entry name" value="Rv1155_F420"/>
    <property type="match status" value="1"/>
</dbReference>
<dbReference type="Gene3D" id="2.30.110.10">
    <property type="entry name" value="Electron Transport, Fmn-binding Protein, Chain A"/>
    <property type="match status" value="1"/>
</dbReference>
<protein>
    <submittedName>
        <fullName evidence="3">PPOX class probable F420-dependent enzyme</fullName>
    </submittedName>
</protein>
<evidence type="ECO:0000313" key="3">
    <source>
        <dbReference type="EMBL" id="MBA8825616.1"/>
    </source>
</evidence>
<dbReference type="PANTHER" id="PTHR35176:SF1">
    <property type="entry name" value="F420H(2)-DEPENDENT BILIVERDIN REDUCTASE"/>
    <property type="match status" value="1"/>
</dbReference>
<dbReference type="GO" id="GO:0005829">
    <property type="term" value="C:cytosol"/>
    <property type="evidence" value="ECO:0007669"/>
    <property type="project" value="TreeGrafter"/>
</dbReference>
<feature type="domain" description="Pyridoxamine 5'-phosphate oxidase N-terminal" evidence="2">
    <location>
        <begin position="6"/>
        <end position="131"/>
    </location>
</feature>
<dbReference type="AlphaFoldDB" id="A0A839DZE6"/>
<dbReference type="Pfam" id="PF01243">
    <property type="entry name" value="PNPOx_N"/>
    <property type="match status" value="1"/>
</dbReference>
<proteinExistence type="predicted"/>
<keyword evidence="1" id="KW-0560">Oxidoreductase</keyword>
<dbReference type="InterPro" id="IPR012349">
    <property type="entry name" value="Split_barrel_FMN-bd"/>
</dbReference>
<dbReference type="Proteomes" id="UP000569329">
    <property type="component" value="Unassembled WGS sequence"/>
</dbReference>
<dbReference type="InterPro" id="IPR019920">
    <property type="entry name" value="F420-binding_dom_put"/>
</dbReference>
<dbReference type="GO" id="GO:0070967">
    <property type="term" value="F:coenzyme F420 binding"/>
    <property type="evidence" value="ECO:0007669"/>
    <property type="project" value="TreeGrafter"/>
</dbReference>
<dbReference type="RefSeq" id="WP_182544915.1">
    <property type="nucleotide sequence ID" value="NZ_JACGWZ010000004.1"/>
</dbReference>
<comment type="caution">
    <text evidence="3">The sequence shown here is derived from an EMBL/GenBank/DDBJ whole genome shotgun (WGS) entry which is preliminary data.</text>
</comment>
<name>A0A839DZE6_9PSEU</name>